<evidence type="ECO:0000256" key="1">
    <source>
        <dbReference type="SAM" id="MobiDB-lite"/>
    </source>
</evidence>
<keyword evidence="2" id="KW-0812">Transmembrane</keyword>
<dbReference type="Proteomes" id="UP000199041">
    <property type="component" value="Unassembled WGS sequence"/>
</dbReference>
<sequence length="649" mass="68010">MEKKTGEPIENKKSKESGEHSSSLDSPNRLGNHKEPSEKKSPTFSLKMTSKKSIAQQMAEHVPDAVWDFPLEAEGVIDSDSISGDDDGKKALETAPEVAPETTSDADMVMTGKGKKDASADDLQGEQGFAAGRTVNPAISPAISRRRKGLLILPVFVLPLVSLAFWALVENKEPAVGPVTMEEGLNMTVPRASLSQKTGDKMTLYKEAAQQRKEQGSGESSGQGNEQLNNPLDGGSRAAGGFLAGSFSGDGTQEADLGRSVVERDYEDPHTRQVEEKIAKLQALIHQPGTADYGYNSSGSFTGNTLSRGAKFTGVTGGSFSKDDPELHTRSLEELQGLKELVAGTANNEKGQAAGDPETREINQMLDKVLAIQKGMQGAGASVLPDEQGADIGSTGLTRHREYVNHVIRPGNELGVPLLAPSALKDPGQEGGQLAYAQPAAAASTGTGVESVTGPAAPSYSEDTHDISGGFYDIDGGEILMDSSDGGRAGKGTIALSGIPALVTESQTLVSGAAVKLQLETATRFGGTLLPKGSFIYGTATVAAERLKVMISHVRTGSQLLPVNLRVFDMDGMEGIRIPGSINRDAAKQGADRALSSMQLMSMDPNLATQAASAGIEAAKGLLSKKVKLVRVTVKAGYPVLLVDANSSK</sequence>
<proteinExistence type="predicted"/>
<keyword evidence="2" id="KW-0472">Membrane</keyword>
<feature type="region of interest" description="Disordered" evidence="1">
    <location>
        <begin position="1"/>
        <end position="60"/>
    </location>
</feature>
<feature type="region of interest" description="Disordered" evidence="1">
    <location>
        <begin position="77"/>
        <end position="121"/>
    </location>
</feature>
<evidence type="ECO:0000313" key="4">
    <source>
        <dbReference type="EMBL" id="SEA33218.1"/>
    </source>
</evidence>
<feature type="compositionally biased region" description="Basic and acidic residues" evidence="1">
    <location>
        <begin position="1"/>
        <end position="19"/>
    </location>
</feature>
<dbReference type="AlphaFoldDB" id="A0A1H4ABS1"/>
<protein>
    <submittedName>
        <fullName evidence="4">Bacteroides conjugative transposon TraM protein</fullName>
    </submittedName>
</protein>
<reference evidence="4 5" key="1">
    <citation type="submission" date="2016-10" db="EMBL/GenBank/DDBJ databases">
        <authorList>
            <person name="de Groot N.N."/>
        </authorList>
    </citation>
    <scope>NUCLEOTIDE SEQUENCE [LARGE SCALE GENOMIC DNA]</scope>
    <source>
        <strain evidence="4 5">Vu-144</strain>
    </source>
</reference>
<feature type="compositionally biased region" description="Low complexity" evidence="1">
    <location>
        <begin position="217"/>
        <end position="227"/>
    </location>
</feature>
<feature type="domain" description="Conjugative transposon TraM C-terminal" evidence="3">
    <location>
        <begin position="499"/>
        <end position="643"/>
    </location>
</feature>
<evidence type="ECO:0000313" key="5">
    <source>
        <dbReference type="Proteomes" id="UP000199041"/>
    </source>
</evidence>
<feature type="compositionally biased region" description="Basic and acidic residues" evidence="1">
    <location>
        <begin position="207"/>
        <end position="216"/>
    </location>
</feature>
<dbReference type="OrthoDB" id="1453786at2"/>
<feature type="compositionally biased region" description="Basic and acidic residues" evidence="1">
    <location>
        <begin position="32"/>
        <end position="41"/>
    </location>
</feature>
<feature type="region of interest" description="Disordered" evidence="1">
    <location>
        <begin position="207"/>
        <end position="254"/>
    </location>
</feature>
<dbReference type="Pfam" id="PF12508">
    <property type="entry name" value="Transposon_TraM"/>
    <property type="match status" value="1"/>
</dbReference>
<name>A0A1H4ABS1_9BACT</name>
<dbReference type="EMBL" id="FNQY01000014">
    <property type="protein sequence ID" value="SEA33218.1"/>
    <property type="molecule type" value="Genomic_DNA"/>
</dbReference>
<feature type="compositionally biased region" description="Low complexity" evidence="1">
    <location>
        <begin position="234"/>
        <end position="251"/>
    </location>
</feature>
<evidence type="ECO:0000259" key="3">
    <source>
        <dbReference type="Pfam" id="PF12508"/>
    </source>
</evidence>
<dbReference type="STRING" id="551991.SAMN05192529_11415"/>
<evidence type="ECO:0000256" key="2">
    <source>
        <dbReference type="SAM" id="Phobius"/>
    </source>
</evidence>
<dbReference type="RefSeq" id="WP_091398823.1">
    <property type="nucleotide sequence ID" value="NZ_FNQY01000014.1"/>
</dbReference>
<feature type="transmembrane region" description="Helical" evidence="2">
    <location>
        <begin position="150"/>
        <end position="169"/>
    </location>
</feature>
<gene>
    <name evidence="4" type="ORF">SAMN05192529_11415</name>
</gene>
<dbReference type="InterPro" id="IPR055407">
    <property type="entry name" value="TraM_C"/>
</dbReference>
<organism evidence="4 5">
    <name type="scientific">Arachidicoccus rhizosphaerae</name>
    <dbReference type="NCBI Taxonomy" id="551991"/>
    <lineage>
        <taxon>Bacteria</taxon>
        <taxon>Pseudomonadati</taxon>
        <taxon>Bacteroidota</taxon>
        <taxon>Chitinophagia</taxon>
        <taxon>Chitinophagales</taxon>
        <taxon>Chitinophagaceae</taxon>
        <taxon>Arachidicoccus</taxon>
    </lineage>
</organism>
<keyword evidence="5" id="KW-1185">Reference proteome</keyword>
<feature type="compositionally biased region" description="Polar residues" evidence="1">
    <location>
        <begin position="42"/>
        <end position="56"/>
    </location>
</feature>
<accession>A0A1H4ABS1</accession>
<keyword evidence="2" id="KW-1133">Transmembrane helix</keyword>